<keyword evidence="2" id="KW-1185">Reference proteome</keyword>
<dbReference type="InterPro" id="IPR031875">
    <property type="entry name" value="RecA_dep_nuc"/>
</dbReference>
<comment type="caution">
    <text evidence="1">The sequence shown here is derived from an EMBL/GenBank/DDBJ whole genome shotgun (WGS) entry which is preliminary data.</text>
</comment>
<protein>
    <submittedName>
        <fullName evidence="1">Ref family recombination enhancement nuclease</fullName>
    </submittedName>
</protein>
<proteinExistence type="predicted"/>
<dbReference type="Proteomes" id="UP001595892">
    <property type="component" value="Unassembled WGS sequence"/>
</dbReference>
<organism evidence="1 2">
    <name type="scientific">Coralloluteibacterium thermophilum</name>
    <dbReference type="NCBI Taxonomy" id="2707049"/>
    <lineage>
        <taxon>Bacteria</taxon>
        <taxon>Pseudomonadati</taxon>
        <taxon>Pseudomonadota</taxon>
        <taxon>Gammaproteobacteria</taxon>
        <taxon>Lysobacterales</taxon>
        <taxon>Lysobacteraceae</taxon>
        <taxon>Coralloluteibacterium</taxon>
    </lineage>
</organism>
<dbReference type="Pfam" id="PF16786">
    <property type="entry name" value="RecA_dep_nuc"/>
    <property type="match status" value="1"/>
</dbReference>
<name>A0ABV9NR34_9GAMM</name>
<dbReference type="Gene3D" id="3.30.40.190">
    <property type="match status" value="1"/>
</dbReference>
<dbReference type="EMBL" id="JBHSGG010000044">
    <property type="protein sequence ID" value="MFC4729488.1"/>
    <property type="molecule type" value="Genomic_DNA"/>
</dbReference>
<sequence>MTAAERAHVGRVKAAGCICCQMRGFPHDRDGHVVEAHHLLRGGRRIGHMDTIGLCLWHHRGRLVMEGLSHASHRDILGPSLAEGSVPFHAEFGSDEDLLAYQRRLLEYQARECDMPWDVSGRCEAGYLLGDAA</sequence>
<reference evidence="2" key="1">
    <citation type="journal article" date="2019" name="Int. J. Syst. Evol. Microbiol.">
        <title>The Global Catalogue of Microorganisms (GCM) 10K type strain sequencing project: providing services to taxonomists for standard genome sequencing and annotation.</title>
        <authorList>
            <consortium name="The Broad Institute Genomics Platform"/>
            <consortium name="The Broad Institute Genome Sequencing Center for Infectious Disease"/>
            <person name="Wu L."/>
            <person name="Ma J."/>
        </authorList>
    </citation>
    <scope>NUCLEOTIDE SEQUENCE [LARGE SCALE GENOMIC DNA]</scope>
    <source>
        <strain evidence="2">CGMCC 1.13574</strain>
    </source>
</reference>
<gene>
    <name evidence="1" type="ORF">ACFO3Q_15065</name>
</gene>
<evidence type="ECO:0000313" key="1">
    <source>
        <dbReference type="EMBL" id="MFC4729488.1"/>
    </source>
</evidence>
<evidence type="ECO:0000313" key="2">
    <source>
        <dbReference type="Proteomes" id="UP001595892"/>
    </source>
</evidence>
<accession>A0ABV9NR34</accession>